<dbReference type="EMBL" id="SDOX01000016">
    <property type="protein sequence ID" value="TFJ85097.1"/>
    <property type="molecule type" value="Genomic_DNA"/>
</dbReference>
<organism evidence="3 4">
    <name type="scientific">Nannochloropsis salina CCMP1776</name>
    <dbReference type="NCBI Taxonomy" id="1027361"/>
    <lineage>
        <taxon>Eukaryota</taxon>
        <taxon>Sar</taxon>
        <taxon>Stramenopiles</taxon>
        <taxon>Ochrophyta</taxon>
        <taxon>Eustigmatophyceae</taxon>
        <taxon>Eustigmatales</taxon>
        <taxon>Monodopsidaceae</taxon>
        <taxon>Microchloropsis</taxon>
        <taxon>Microchloropsis salina</taxon>
    </lineage>
</organism>
<keyword evidence="1" id="KW-0175">Coiled coil</keyword>
<sequence>MQALGASSPEETATAQIHDDREHEAVPSQAAGELLEDHGAGRHTAMNGDNPFLGADMGHPPGPRFTPSSPGTGPRPAPPAPHQRHDQPALAEGHFVDDGVPHAAEYAGTSATSLPQRHSCLAFSGPAFVATNLPVPAGTPSLVSPWKRRREGSQASLRPQQPVNLGTQVAKVFEGWGLYLGEVVGIQGGVYRVRFEDGEEERFEQEDMEKLRALLLNAEAEVARQGRNSRLRLKALGVLGEQGLRLLAEEEGDGEVLARAAAEVACGGPREEAGGGEY</sequence>
<gene>
    <name evidence="3" type="ORF">NSK_003521</name>
</gene>
<evidence type="ECO:0000256" key="2">
    <source>
        <dbReference type="SAM" id="MobiDB-lite"/>
    </source>
</evidence>
<accession>A0A4D9D3Z4</accession>
<comment type="caution">
    <text evidence="3">The sequence shown here is derived from an EMBL/GenBank/DDBJ whole genome shotgun (WGS) entry which is preliminary data.</text>
</comment>
<evidence type="ECO:0000313" key="3">
    <source>
        <dbReference type="EMBL" id="TFJ85097.1"/>
    </source>
</evidence>
<proteinExistence type="predicted"/>
<feature type="coiled-coil region" evidence="1">
    <location>
        <begin position="201"/>
        <end position="228"/>
    </location>
</feature>
<name>A0A4D9D3Z4_9STRA</name>
<protein>
    <recommendedName>
        <fullName evidence="5">Tudor domain-containing protein</fullName>
    </recommendedName>
</protein>
<evidence type="ECO:0008006" key="5">
    <source>
        <dbReference type="Google" id="ProtNLM"/>
    </source>
</evidence>
<reference evidence="3 4" key="1">
    <citation type="submission" date="2019-01" db="EMBL/GenBank/DDBJ databases">
        <title>Nuclear Genome Assembly of the Microalgal Biofuel strain Nannochloropsis salina CCMP1776.</title>
        <authorList>
            <person name="Hovde B."/>
        </authorList>
    </citation>
    <scope>NUCLEOTIDE SEQUENCE [LARGE SCALE GENOMIC DNA]</scope>
    <source>
        <strain evidence="3 4">CCMP1776</strain>
    </source>
</reference>
<dbReference type="Gene3D" id="2.30.30.140">
    <property type="match status" value="1"/>
</dbReference>
<evidence type="ECO:0000313" key="4">
    <source>
        <dbReference type="Proteomes" id="UP000355283"/>
    </source>
</evidence>
<keyword evidence="4" id="KW-1185">Reference proteome</keyword>
<feature type="region of interest" description="Disordered" evidence="2">
    <location>
        <begin position="1"/>
        <end position="86"/>
    </location>
</feature>
<dbReference type="Proteomes" id="UP000355283">
    <property type="component" value="Unassembled WGS sequence"/>
</dbReference>
<dbReference type="AlphaFoldDB" id="A0A4D9D3Z4"/>
<feature type="region of interest" description="Disordered" evidence="2">
    <location>
        <begin position="139"/>
        <end position="158"/>
    </location>
</feature>
<evidence type="ECO:0000256" key="1">
    <source>
        <dbReference type="SAM" id="Coils"/>
    </source>
</evidence>